<dbReference type="PANTHER" id="PTHR24221:SF654">
    <property type="entry name" value="ATP-BINDING CASSETTE SUB-FAMILY B MEMBER 6"/>
    <property type="match status" value="1"/>
</dbReference>
<dbReference type="SUPFAM" id="SSF52540">
    <property type="entry name" value="P-loop containing nucleoside triphosphate hydrolases"/>
    <property type="match status" value="1"/>
</dbReference>
<feature type="transmembrane region" description="Helical" evidence="7">
    <location>
        <begin position="14"/>
        <end position="37"/>
    </location>
</feature>
<keyword evidence="4" id="KW-0067">ATP-binding</keyword>
<evidence type="ECO:0000256" key="4">
    <source>
        <dbReference type="ARBA" id="ARBA00022840"/>
    </source>
</evidence>
<keyword evidence="2 7" id="KW-0812">Transmembrane</keyword>
<evidence type="ECO:0000256" key="1">
    <source>
        <dbReference type="ARBA" id="ARBA00004651"/>
    </source>
</evidence>
<evidence type="ECO:0000256" key="7">
    <source>
        <dbReference type="SAM" id="Phobius"/>
    </source>
</evidence>
<dbReference type="Pfam" id="PF00664">
    <property type="entry name" value="ABC_membrane"/>
    <property type="match status" value="1"/>
</dbReference>
<name>A0A979G8A3_CHIPD</name>
<dbReference type="GO" id="GO:0140359">
    <property type="term" value="F:ABC-type transporter activity"/>
    <property type="evidence" value="ECO:0007669"/>
    <property type="project" value="InterPro"/>
</dbReference>
<dbReference type="InterPro" id="IPR036640">
    <property type="entry name" value="ABC1_TM_sf"/>
</dbReference>
<dbReference type="PROSITE" id="PS50929">
    <property type="entry name" value="ABC_TM1F"/>
    <property type="match status" value="1"/>
</dbReference>
<proteinExistence type="predicted"/>
<evidence type="ECO:0000313" key="11">
    <source>
        <dbReference type="Proteomes" id="UP000002215"/>
    </source>
</evidence>
<dbReference type="RefSeq" id="WP_012792793.1">
    <property type="nucleotide sequence ID" value="NC_013132.1"/>
</dbReference>
<reference evidence="10 11" key="2">
    <citation type="journal article" date="2010" name="Stand. Genomic Sci.">
        <title>Complete genome sequence of Chitinophaga pinensis type strain (UQM 2034).</title>
        <authorList>
            <person name="Glavina Del Rio T."/>
            <person name="Abt B."/>
            <person name="Spring S."/>
            <person name="Lapidus A."/>
            <person name="Nolan M."/>
            <person name="Tice H."/>
            <person name="Copeland A."/>
            <person name="Cheng J.F."/>
            <person name="Chen F."/>
            <person name="Bruce D."/>
            <person name="Goodwin L."/>
            <person name="Pitluck S."/>
            <person name="Ivanova N."/>
            <person name="Mavromatis K."/>
            <person name="Mikhailova N."/>
            <person name="Pati A."/>
            <person name="Chen A."/>
            <person name="Palaniappan K."/>
            <person name="Land M."/>
            <person name="Hauser L."/>
            <person name="Chang Y.J."/>
            <person name="Jeffries C.D."/>
            <person name="Chain P."/>
            <person name="Saunders E."/>
            <person name="Detter J.C."/>
            <person name="Brettin T."/>
            <person name="Rohde M."/>
            <person name="Goker M."/>
            <person name="Bristow J."/>
            <person name="Eisen J.A."/>
            <person name="Markowitz V."/>
            <person name="Hugenholtz P."/>
            <person name="Kyrpides N.C."/>
            <person name="Klenk H.P."/>
            <person name="Lucas S."/>
        </authorList>
    </citation>
    <scope>NUCLEOTIDE SEQUENCE [LARGE SCALE GENOMIC DNA]</scope>
    <source>
        <strain evidence="11">ATCC 43595 / DSM 2588 / LMG 13176 / NBRC 15968 / NCIMB 11800 / UQM 2034</strain>
    </source>
</reference>
<evidence type="ECO:0000259" key="9">
    <source>
        <dbReference type="PROSITE" id="PS50929"/>
    </source>
</evidence>
<dbReference type="KEGG" id="cpi:Cpin_5194"/>
<dbReference type="GO" id="GO:0016887">
    <property type="term" value="F:ATP hydrolysis activity"/>
    <property type="evidence" value="ECO:0007669"/>
    <property type="project" value="InterPro"/>
</dbReference>
<dbReference type="GO" id="GO:0005886">
    <property type="term" value="C:plasma membrane"/>
    <property type="evidence" value="ECO:0007669"/>
    <property type="project" value="UniProtKB-SubCell"/>
</dbReference>
<feature type="transmembrane region" description="Helical" evidence="7">
    <location>
        <begin position="244"/>
        <end position="263"/>
    </location>
</feature>
<dbReference type="InterPro" id="IPR003593">
    <property type="entry name" value="AAA+_ATPase"/>
</dbReference>
<gene>
    <name evidence="10" type="ordered locus">Cpin_5194</name>
</gene>
<dbReference type="Proteomes" id="UP000002215">
    <property type="component" value="Chromosome"/>
</dbReference>
<dbReference type="GO" id="GO:0005524">
    <property type="term" value="F:ATP binding"/>
    <property type="evidence" value="ECO:0007669"/>
    <property type="project" value="UniProtKB-KW"/>
</dbReference>
<protein>
    <submittedName>
        <fullName evidence="10">ABC transporter related</fullName>
    </submittedName>
</protein>
<dbReference type="Gene3D" id="1.20.1560.10">
    <property type="entry name" value="ABC transporter type 1, transmembrane domain"/>
    <property type="match status" value="1"/>
</dbReference>
<keyword evidence="3" id="KW-0547">Nucleotide-binding</keyword>
<feature type="domain" description="ABC transmembrane type-1" evidence="9">
    <location>
        <begin position="17"/>
        <end position="295"/>
    </location>
</feature>
<dbReference type="Gene3D" id="3.40.50.300">
    <property type="entry name" value="P-loop containing nucleotide triphosphate hydrolases"/>
    <property type="match status" value="1"/>
</dbReference>
<dbReference type="SMART" id="SM00382">
    <property type="entry name" value="AAA"/>
    <property type="match status" value="1"/>
</dbReference>
<evidence type="ECO:0000256" key="5">
    <source>
        <dbReference type="ARBA" id="ARBA00022989"/>
    </source>
</evidence>
<keyword evidence="5 7" id="KW-1133">Transmembrane helix</keyword>
<organism evidence="10 11">
    <name type="scientific">Chitinophaga pinensis (strain ATCC 43595 / DSM 2588 / LMG 13176 / NBRC 15968 / NCIMB 11800 / UQM 2034)</name>
    <dbReference type="NCBI Taxonomy" id="485918"/>
    <lineage>
        <taxon>Bacteria</taxon>
        <taxon>Pseudomonadati</taxon>
        <taxon>Bacteroidota</taxon>
        <taxon>Chitinophagia</taxon>
        <taxon>Chitinophagales</taxon>
        <taxon>Chitinophagaceae</taxon>
        <taxon>Chitinophaga</taxon>
    </lineage>
</organism>
<comment type="subcellular location">
    <subcellularLocation>
        <location evidence="1">Cell membrane</location>
        <topology evidence="1">Multi-pass membrane protein</topology>
    </subcellularLocation>
</comment>
<dbReference type="InterPro" id="IPR003439">
    <property type="entry name" value="ABC_transporter-like_ATP-bd"/>
</dbReference>
<feature type="transmembrane region" description="Helical" evidence="7">
    <location>
        <begin position="152"/>
        <end position="170"/>
    </location>
</feature>
<reference evidence="11" key="1">
    <citation type="submission" date="2009-08" db="EMBL/GenBank/DDBJ databases">
        <title>The complete genome of Chitinophaga pinensis DSM 2588.</title>
        <authorList>
            <consortium name="US DOE Joint Genome Institute (JGI-PGF)"/>
            <person name="Lucas S."/>
            <person name="Copeland A."/>
            <person name="Lapidus A."/>
            <person name="Glavina del Rio T."/>
            <person name="Dalin E."/>
            <person name="Tice H."/>
            <person name="Bruce D."/>
            <person name="Goodwin L."/>
            <person name="Pitluck S."/>
            <person name="Kyrpides N."/>
            <person name="Mavromatis K."/>
            <person name="Ivanova N."/>
            <person name="Mikhailova N."/>
            <person name="Sims D."/>
            <person name="Meinche L."/>
            <person name="Brettin T."/>
            <person name="Detter J.C."/>
            <person name="Han C."/>
            <person name="Larimer F."/>
            <person name="Land M."/>
            <person name="Hauser L."/>
            <person name="Markowitz V."/>
            <person name="Cheng J.-F."/>
            <person name="Hugenholtz P."/>
            <person name="Woyke T."/>
            <person name="Wu D."/>
            <person name="Spring S."/>
            <person name="Klenk H.-P."/>
            <person name="Eisen J.A."/>
        </authorList>
    </citation>
    <scope>NUCLEOTIDE SEQUENCE [LARGE SCALE GENOMIC DNA]</scope>
    <source>
        <strain evidence="11">ATCC 43595 / DSM 2588 / LMG 13176 / NBRC 15968 / NCIMB 11800 / UQM 2034</strain>
    </source>
</reference>
<evidence type="ECO:0000313" key="10">
    <source>
        <dbReference type="EMBL" id="ACU62625.1"/>
    </source>
</evidence>
<evidence type="ECO:0000259" key="8">
    <source>
        <dbReference type="PROSITE" id="PS50893"/>
    </source>
</evidence>
<feature type="transmembrane region" description="Helical" evidence="7">
    <location>
        <begin position="128"/>
        <end position="146"/>
    </location>
</feature>
<accession>A0A979G8A3</accession>
<dbReference type="InterPro" id="IPR027417">
    <property type="entry name" value="P-loop_NTPase"/>
</dbReference>
<dbReference type="EMBL" id="CP001699">
    <property type="protein sequence ID" value="ACU62625.1"/>
    <property type="molecule type" value="Genomic_DNA"/>
</dbReference>
<dbReference type="PROSITE" id="PS50893">
    <property type="entry name" value="ABC_TRANSPORTER_2"/>
    <property type="match status" value="1"/>
</dbReference>
<dbReference type="InterPro" id="IPR039421">
    <property type="entry name" value="Type_1_exporter"/>
</dbReference>
<feature type="transmembrane region" description="Helical" evidence="7">
    <location>
        <begin position="269"/>
        <end position="296"/>
    </location>
</feature>
<evidence type="ECO:0000256" key="6">
    <source>
        <dbReference type="ARBA" id="ARBA00023136"/>
    </source>
</evidence>
<evidence type="ECO:0000256" key="3">
    <source>
        <dbReference type="ARBA" id="ARBA00022741"/>
    </source>
</evidence>
<dbReference type="AlphaFoldDB" id="A0A979G8A3"/>
<sequence length="549" mass="62831">MIDLLKVFRTKSRLFYLFLITLGLIGSFTNMGILMLINEAFSGKATFLTSSGIPGYAVFVFLILVSFVSTAVFQNYMVALTNSVMFSLELSVIKKVRTASYESFEKMGAEKIYAAIGDTRILSRVPEIFVTLINSLVTIVCSFLYFFWISPLACLVVLLLMSVLLVVYLYRNGKIEKDLNKVRDLQDVYYFSLRELLGGFRQIRISWLRNNNIYNRHILHNRNKSKDLSTQVSKKYVSNELTGVYSWYLVLGLVIYLIPAIFKTNSGELAAFITTVLFMMSPVSRLIMVIPFYATLRIAVERIGKIDEQLEVDALPDPTAGNFTREFNTLRFEDIHYRYMAEDSSSFTLELEDFTVSKGEIIFIVGGNGCGKTTFINLLTALCRAQGGKVFIDEEEVDWLTYAAFSNNMAVVYTNQVLFQENYDDHDMSASNRRLLELEHMLNLKGILKINVEENRADVNLSRGQQKRLALLLALLEDKPIVVLDEWAAEQDPRNKKLFYTEWLQEMKRIGKTVIAVTHDEDFFHVADRVVRFEYGKIIADTCITREPA</sequence>
<evidence type="ECO:0000256" key="2">
    <source>
        <dbReference type="ARBA" id="ARBA00022692"/>
    </source>
</evidence>
<keyword evidence="6 7" id="KW-0472">Membrane</keyword>
<dbReference type="InterPro" id="IPR011527">
    <property type="entry name" value="ABC1_TM_dom"/>
</dbReference>
<dbReference type="PANTHER" id="PTHR24221">
    <property type="entry name" value="ATP-BINDING CASSETTE SUB-FAMILY B"/>
    <property type="match status" value="1"/>
</dbReference>
<dbReference type="SUPFAM" id="SSF90123">
    <property type="entry name" value="ABC transporter transmembrane region"/>
    <property type="match status" value="1"/>
</dbReference>
<dbReference type="OrthoDB" id="846150at2"/>
<feature type="domain" description="ABC transporter" evidence="8">
    <location>
        <begin position="330"/>
        <end position="549"/>
    </location>
</feature>
<dbReference type="Pfam" id="PF00005">
    <property type="entry name" value="ABC_tran"/>
    <property type="match status" value="1"/>
</dbReference>